<dbReference type="Proteomes" id="UP000287651">
    <property type="component" value="Unassembled WGS sequence"/>
</dbReference>
<comment type="caution">
    <text evidence="1">The sequence shown here is derived from an EMBL/GenBank/DDBJ whole genome shotgun (WGS) entry which is preliminary data.</text>
</comment>
<sequence>MASSRAGDPCVQVTGGCYPCGLTAGLQSLAGWLLAATPCGRRPTVGHTCGEIIYPCIPDPDRMRSSVLLSSSIHAMDRYSETPPI</sequence>
<reference evidence="1 2" key="1">
    <citation type="journal article" date="2014" name="Agronomy (Basel)">
        <title>A Draft Genome Sequence for Ensete ventricosum, the Drought-Tolerant Tree Against Hunger.</title>
        <authorList>
            <person name="Harrison J."/>
            <person name="Moore K.A."/>
            <person name="Paszkiewicz K."/>
            <person name="Jones T."/>
            <person name="Grant M."/>
            <person name="Ambacheew D."/>
            <person name="Muzemil S."/>
            <person name="Studholme D.J."/>
        </authorList>
    </citation>
    <scope>NUCLEOTIDE SEQUENCE [LARGE SCALE GENOMIC DNA]</scope>
</reference>
<evidence type="ECO:0000313" key="1">
    <source>
        <dbReference type="EMBL" id="RRT41228.1"/>
    </source>
</evidence>
<name>A0A426XNZ7_ENSVE</name>
<dbReference type="AlphaFoldDB" id="A0A426XNZ7"/>
<protein>
    <submittedName>
        <fullName evidence="1">Uncharacterized protein</fullName>
    </submittedName>
</protein>
<evidence type="ECO:0000313" key="2">
    <source>
        <dbReference type="Proteomes" id="UP000287651"/>
    </source>
</evidence>
<gene>
    <name evidence="1" type="ORF">B296_00052918</name>
</gene>
<accession>A0A426XNZ7</accession>
<dbReference type="EMBL" id="AMZH03018746">
    <property type="protein sequence ID" value="RRT41228.1"/>
    <property type="molecule type" value="Genomic_DNA"/>
</dbReference>
<organism evidence="1 2">
    <name type="scientific">Ensete ventricosum</name>
    <name type="common">Abyssinian banana</name>
    <name type="synonym">Musa ensete</name>
    <dbReference type="NCBI Taxonomy" id="4639"/>
    <lineage>
        <taxon>Eukaryota</taxon>
        <taxon>Viridiplantae</taxon>
        <taxon>Streptophyta</taxon>
        <taxon>Embryophyta</taxon>
        <taxon>Tracheophyta</taxon>
        <taxon>Spermatophyta</taxon>
        <taxon>Magnoliopsida</taxon>
        <taxon>Liliopsida</taxon>
        <taxon>Zingiberales</taxon>
        <taxon>Musaceae</taxon>
        <taxon>Ensete</taxon>
    </lineage>
</organism>
<proteinExistence type="predicted"/>